<dbReference type="PANTHER" id="PTHR23512">
    <property type="entry name" value="MAJOR FACILITATOR SUPERFAMILY DOMAIN-CONTAINING PROTEIN 1"/>
    <property type="match status" value="1"/>
</dbReference>
<dbReference type="GO" id="GO:0022857">
    <property type="term" value="F:transmembrane transporter activity"/>
    <property type="evidence" value="ECO:0007669"/>
    <property type="project" value="InterPro"/>
</dbReference>
<evidence type="ECO:0000256" key="18">
    <source>
        <dbReference type="ARBA" id="ARBA00044912"/>
    </source>
</evidence>
<evidence type="ECO:0000256" key="12">
    <source>
        <dbReference type="ARBA" id="ARBA00044891"/>
    </source>
</evidence>
<evidence type="ECO:0000256" key="25">
    <source>
        <dbReference type="SAM" id="MobiDB-lite"/>
    </source>
</evidence>
<dbReference type="eggNOG" id="KOG4686">
    <property type="taxonomic scope" value="Eukaryota"/>
</dbReference>
<dbReference type="AlphaFoldDB" id="A0A1X7VWC7"/>
<keyword evidence="7" id="KW-0458">Lysosome</keyword>
<evidence type="ECO:0000256" key="23">
    <source>
        <dbReference type="ARBA" id="ARBA00045709"/>
    </source>
</evidence>
<feature type="transmembrane region" description="Helical" evidence="26">
    <location>
        <begin position="145"/>
        <end position="166"/>
    </location>
</feature>
<name>A0A1X7VWC7_AMPQE</name>
<keyword evidence="5 26" id="KW-1133">Transmembrane helix</keyword>
<dbReference type="PANTHER" id="PTHR23512:SF3">
    <property type="entry name" value="MAJOR FACILITATOR SUPERFAMILY DOMAIN-CONTAINING PROTEIN 1"/>
    <property type="match status" value="1"/>
</dbReference>
<comment type="catalytic activity">
    <reaction evidence="18">
        <text>L-histidyl-L-alpha-amino acid(out) = L-histidyl-L-alpha-amino acid(in)</text>
        <dbReference type="Rhea" id="RHEA:79379"/>
        <dbReference type="ChEBI" id="CHEBI:229964"/>
    </reaction>
</comment>
<evidence type="ECO:0000256" key="13">
    <source>
        <dbReference type="ARBA" id="ARBA00044893"/>
    </source>
</evidence>
<dbReference type="InterPro" id="IPR036259">
    <property type="entry name" value="MFS_trans_sf"/>
</dbReference>
<evidence type="ECO:0000256" key="9">
    <source>
        <dbReference type="ARBA" id="ARBA00044878"/>
    </source>
</evidence>
<evidence type="ECO:0000256" key="19">
    <source>
        <dbReference type="ARBA" id="ARBA00044919"/>
    </source>
</evidence>
<dbReference type="InterPro" id="IPR011701">
    <property type="entry name" value="MFS"/>
</dbReference>
<evidence type="ECO:0000256" key="15">
    <source>
        <dbReference type="ARBA" id="ARBA00044899"/>
    </source>
</evidence>
<evidence type="ECO:0000256" key="4">
    <source>
        <dbReference type="ARBA" id="ARBA00022692"/>
    </source>
</evidence>
<evidence type="ECO:0000256" key="1">
    <source>
        <dbReference type="ARBA" id="ARBA00004155"/>
    </source>
</evidence>
<feature type="transmembrane region" description="Helical" evidence="26">
    <location>
        <begin position="309"/>
        <end position="328"/>
    </location>
</feature>
<dbReference type="GO" id="GO:0005765">
    <property type="term" value="C:lysosomal membrane"/>
    <property type="evidence" value="ECO:0007669"/>
    <property type="project" value="UniProtKB-SubCell"/>
</dbReference>
<keyword evidence="3" id="KW-0813">Transport</keyword>
<evidence type="ECO:0000256" key="24">
    <source>
        <dbReference type="ARBA" id="ARBA00046376"/>
    </source>
</evidence>
<evidence type="ECO:0000256" key="7">
    <source>
        <dbReference type="ARBA" id="ARBA00023228"/>
    </source>
</evidence>
<dbReference type="SUPFAM" id="SSF103473">
    <property type="entry name" value="MFS general substrate transporter"/>
    <property type="match status" value="1"/>
</dbReference>
<comment type="similarity">
    <text evidence="2">Belongs to the major facilitator superfamily.</text>
</comment>
<feature type="transmembrane region" description="Helical" evidence="26">
    <location>
        <begin position="87"/>
        <end position="106"/>
    </location>
</feature>
<comment type="catalytic activity">
    <reaction evidence="9">
        <text>L-histidyl-glycine(out) = L-histidyl-glycine(in)</text>
        <dbReference type="Rhea" id="RHEA:79395"/>
        <dbReference type="ChEBI" id="CHEBI:229957"/>
    </reaction>
</comment>
<comment type="catalytic activity">
    <reaction evidence="12">
        <text>L-lysyl-L-alpha-amino acid(out) = L-lysyl-L-alpha-amino acid(in)</text>
        <dbReference type="Rhea" id="RHEA:79387"/>
        <dbReference type="ChEBI" id="CHEBI:229965"/>
    </reaction>
</comment>
<evidence type="ECO:0000313" key="27">
    <source>
        <dbReference type="EnsemblMetazoa" id="Aqu2.1.43713_001"/>
    </source>
</evidence>
<feature type="transmembrane region" description="Helical" evidence="26">
    <location>
        <begin position="334"/>
        <end position="361"/>
    </location>
</feature>
<feature type="transmembrane region" description="Helical" evidence="26">
    <location>
        <begin position="186"/>
        <end position="208"/>
    </location>
</feature>
<evidence type="ECO:0000256" key="22">
    <source>
        <dbReference type="ARBA" id="ARBA00045018"/>
    </source>
</evidence>
<dbReference type="OrthoDB" id="424834at2759"/>
<comment type="catalytic activity">
    <reaction evidence="15">
        <text>L-arginyl-L-alpha-amino acid(out) = L-arginyl-L-alpha-amino acid(in)</text>
        <dbReference type="Rhea" id="RHEA:79371"/>
        <dbReference type="ChEBI" id="CHEBI:84315"/>
    </reaction>
</comment>
<evidence type="ECO:0000256" key="14">
    <source>
        <dbReference type="ARBA" id="ARBA00044898"/>
    </source>
</evidence>
<protein>
    <recommendedName>
        <fullName evidence="21">Lysosomal dipeptide transporter MFSD1</fullName>
    </recommendedName>
    <alternativeName>
        <fullName evidence="22">Major facilitator superfamily domain-containing protein 1</fullName>
    </alternativeName>
</protein>
<comment type="catalytic activity">
    <reaction evidence="17">
        <text>L-arginyl-glycine(out) = L-arginyl-glycine(in)</text>
        <dbReference type="Rhea" id="RHEA:79391"/>
        <dbReference type="ChEBI" id="CHEBI:229955"/>
    </reaction>
</comment>
<dbReference type="InterPro" id="IPR052187">
    <property type="entry name" value="MFSD1"/>
</dbReference>
<comment type="catalytic activity">
    <reaction evidence="16">
        <text>L-lysyl-L-lysine(out) = L-lysyl-L-lysine(in)</text>
        <dbReference type="Rhea" id="RHEA:79403"/>
        <dbReference type="ChEBI" id="CHEBI:229956"/>
    </reaction>
</comment>
<comment type="catalytic activity">
    <reaction evidence="8">
        <text>L-lysyl-L-alanine(out) = L-lysyl-L-alanine(in)</text>
        <dbReference type="Rhea" id="RHEA:79399"/>
        <dbReference type="ChEBI" id="CHEBI:229954"/>
    </reaction>
</comment>
<organism evidence="27">
    <name type="scientific">Amphimedon queenslandica</name>
    <name type="common">Sponge</name>
    <dbReference type="NCBI Taxonomy" id="400682"/>
    <lineage>
        <taxon>Eukaryota</taxon>
        <taxon>Metazoa</taxon>
        <taxon>Porifera</taxon>
        <taxon>Demospongiae</taxon>
        <taxon>Heteroscleromorpha</taxon>
        <taxon>Haplosclerida</taxon>
        <taxon>Niphatidae</taxon>
        <taxon>Amphimedon</taxon>
    </lineage>
</organism>
<reference evidence="27" key="1">
    <citation type="submission" date="2017-05" db="UniProtKB">
        <authorList>
            <consortium name="EnsemblMetazoa"/>
        </authorList>
    </citation>
    <scope>IDENTIFICATION</scope>
</reference>
<comment type="catalytic activity">
    <reaction evidence="10">
        <text>L-alpha-aminoacyl-L-arginine(out) = L-alpha-aminoacyl-L-arginine(in)</text>
        <dbReference type="Rhea" id="RHEA:79367"/>
        <dbReference type="ChEBI" id="CHEBI:229968"/>
    </reaction>
</comment>
<evidence type="ECO:0000256" key="2">
    <source>
        <dbReference type="ARBA" id="ARBA00008335"/>
    </source>
</evidence>
<dbReference type="EnsemblMetazoa" id="Aqu2.1.43713_001">
    <property type="protein sequence ID" value="Aqu2.1.43713_001"/>
    <property type="gene ID" value="Aqu2.1.43713"/>
</dbReference>
<evidence type="ECO:0000256" key="11">
    <source>
        <dbReference type="ARBA" id="ARBA00044884"/>
    </source>
</evidence>
<evidence type="ECO:0000256" key="10">
    <source>
        <dbReference type="ARBA" id="ARBA00044881"/>
    </source>
</evidence>
<keyword evidence="6 26" id="KW-0472">Membrane</keyword>
<evidence type="ECO:0000256" key="21">
    <source>
        <dbReference type="ARBA" id="ARBA00044985"/>
    </source>
</evidence>
<comment type="catalytic activity">
    <reaction evidence="19">
        <text>L-alanyl-L-lysine(out) = L-alanyl-L-lysine(in)</text>
        <dbReference type="Rhea" id="RHEA:79415"/>
        <dbReference type="ChEBI" id="CHEBI:192470"/>
    </reaction>
</comment>
<feature type="transmembrane region" description="Helical" evidence="26">
    <location>
        <begin position="281"/>
        <end position="302"/>
    </location>
</feature>
<feature type="transmembrane region" description="Helical" evidence="26">
    <location>
        <begin position="20"/>
        <end position="39"/>
    </location>
</feature>
<comment type="function">
    <text evidence="23">Lysosomal dipeptide uniporter that selectively exports lysine, arginine or histidine-containing dipeptides with a net positive charge from the lysosome lumen into the cytosol. Could play a role in a specific type of protein O-glycosylation indirectly regulating macrophages migration and tissue invasion. Also essential for liver homeostasis.</text>
</comment>
<comment type="subunit">
    <text evidence="24">Homodimer. Interacts with lysosomal protein GLMP (via lumenal domain); the interaction starts while both proteins are still in the endoplasmic reticulum and is required for stabilization of MFSD1 in lysosomes but has no direct effect on its targeting to lysosomes or transporter activity.</text>
</comment>
<feature type="transmembrane region" description="Helical" evidence="26">
    <location>
        <begin position="112"/>
        <end position="133"/>
    </location>
</feature>
<feature type="transmembrane region" description="Helical" evidence="26">
    <location>
        <begin position="373"/>
        <end position="393"/>
    </location>
</feature>
<evidence type="ECO:0000256" key="5">
    <source>
        <dbReference type="ARBA" id="ARBA00022989"/>
    </source>
</evidence>
<comment type="catalytic activity">
    <reaction evidence="13">
        <text>L-alpha-aminoacyl-L-lysine(out) = L-alpha-aminoacyl-L-lysine(in)</text>
        <dbReference type="Rhea" id="RHEA:79383"/>
        <dbReference type="ChEBI" id="CHEBI:229966"/>
    </reaction>
</comment>
<keyword evidence="4 26" id="KW-0812">Transmembrane</keyword>
<feature type="transmembrane region" description="Helical" evidence="26">
    <location>
        <begin position="399"/>
        <end position="422"/>
    </location>
</feature>
<feature type="compositionally biased region" description="Basic and acidic residues" evidence="25">
    <location>
        <begin position="452"/>
        <end position="486"/>
    </location>
</feature>
<sequence length="486" mass="54070">MSLRYDESSSWCQHWSYKYLFLFLISSIRFASNYCVELPSGLEDTIIKVMGVTTAEYDLLFSVSAWPSIVLCLIGGIIIDKLVGLRLGLLIVVSSVLVGQTIWGVGGLIDNYFVMLVGRFFIGAGNDLTVIIDHAFKALWFKKDLQLAISVDASLGRLGGGLALILPQLIYNNMENIFNKPQHRLSFTLFTASGGMIIAVLFSIAAVIMDYNREKKSAEVVQKNKSGSFKAISLKGIKQFGILYWLGVAINITYFPILFSFVSIGQVFFVQKYKISLELASLANFLVFGSATVVTIAIGVTINQIGFRLYWMLGSILTALIVHTMLMFGGMQTYIPFLGGILYSISFSALGPILISIPALLIDREYLATAYGIYKTGYNLIVAIMIYVTGLIVDNIGYFILEGVYTLLVLLCVVFVLLMIIIDTASVKTRINFPSSWSKCMKEKEEEEREEEGGSKDKDNLLETNNERGEVTKERSKGSFRLKRLD</sequence>
<evidence type="ECO:0000256" key="3">
    <source>
        <dbReference type="ARBA" id="ARBA00022448"/>
    </source>
</evidence>
<evidence type="ECO:0000256" key="16">
    <source>
        <dbReference type="ARBA" id="ARBA00044900"/>
    </source>
</evidence>
<accession>A0A1X7VWC7</accession>
<comment type="catalytic activity">
    <reaction evidence="11">
        <text>L-alpha-aminoacyl-L-histidine(out) = L-alpha-aminoacyl-L-histidine(in)</text>
        <dbReference type="Rhea" id="RHEA:79375"/>
        <dbReference type="ChEBI" id="CHEBI:229967"/>
    </reaction>
</comment>
<dbReference type="Pfam" id="PF07690">
    <property type="entry name" value="MFS_1"/>
    <property type="match status" value="1"/>
</dbReference>
<dbReference type="InParanoid" id="A0A1X7VWC7"/>
<evidence type="ECO:0000256" key="26">
    <source>
        <dbReference type="SAM" id="Phobius"/>
    </source>
</evidence>
<feature type="transmembrane region" description="Helical" evidence="26">
    <location>
        <begin position="242"/>
        <end position="269"/>
    </location>
</feature>
<comment type="catalytic activity">
    <reaction evidence="20">
        <text>L-lysyl-glycine(out) = L-lysyl-glycine(in)</text>
        <dbReference type="Rhea" id="RHEA:79407"/>
        <dbReference type="ChEBI" id="CHEBI:191202"/>
    </reaction>
</comment>
<evidence type="ECO:0000256" key="17">
    <source>
        <dbReference type="ARBA" id="ARBA00044903"/>
    </source>
</evidence>
<dbReference type="Gene3D" id="1.20.1250.20">
    <property type="entry name" value="MFS general substrate transporter like domains"/>
    <property type="match status" value="1"/>
</dbReference>
<evidence type="ECO:0000256" key="6">
    <source>
        <dbReference type="ARBA" id="ARBA00023136"/>
    </source>
</evidence>
<proteinExistence type="inferred from homology"/>
<comment type="catalytic activity">
    <reaction evidence="14">
        <text>L-aspartyl-L-lysine(out) = L-aspartyl-L-lysine(in)</text>
        <dbReference type="Rhea" id="RHEA:79411"/>
        <dbReference type="ChEBI" id="CHEBI:229953"/>
    </reaction>
</comment>
<comment type="subcellular location">
    <subcellularLocation>
        <location evidence="1">Lysosome membrane</location>
        <topology evidence="1">Multi-pass membrane protein</topology>
    </subcellularLocation>
</comment>
<feature type="transmembrane region" description="Helical" evidence="26">
    <location>
        <begin position="59"/>
        <end position="80"/>
    </location>
</feature>
<evidence type="ECO:0000256" key="20">
    <source>
        <dbReference type="ARBA" id="ARBA00044924"/>
    </source>
</evidence>
<evidence type="ECO:0000256" key="8">
    <source>
        <dbReference type="ARBA" id="ARBA00044876"/>
    </source>
</evidence>
<feature type="region of interest" description="Disordered" evidence="25">
    <location>
        <begin position="442"/>
        <end position="486"/>
    </location>
</feature>